<dbReference type="AlphaFoldDB" id="A0A0B7HWB4"/>
<reference evidence="1 2" key="1">
    <citation type="submission" date="2015-01" db="EMBL/GenBank/DDBJ databases">
        <authorList>
            <person name="Xiang T."/>
            <person name="Song Y."/>
            <person name="Huang L."/>
            <person name="Wang B."/>
            <person name="Wu P."/>
        </authorList>
    </citation>
    <scope>NUCLEOTIDE SEQUENCE [LARGE SCALE GENOMIC DNA]</scope>
    <source>
        <strain evidence="1 2">Cc12</strain>
    </source>
</reference>
<proteinExistence type="predicted"/>
<sequence length="46" mass="5412">MNLLSVENISKAFGERILFENVSFGINKDQKIAFIAKKWLWKKPRC</sequence>
<evidence type="ECO:0000313" key="1">
    <source>
        <dbReference type="EMBL" id="CEN41808.1"/>
    </source>
</evidence>
<protein>
    <submittedName>
        <fullName evidence="1">Uncharacterized protein</fullName>
    </submittedName>
</protein>
<gene>
    <name evidence="1" type="ORF">CCAN12_90001</name>
</gene>
<name>A0A0B7HWB4_9FLAO</name>
<dbReference type="EMBL" id="CDOE01000081">
    <property type="protein sequence ID" value="CEN41808.1"/>
    <property type="molecule type" value="Genomic_DNA"/>
</dbReference>
<organism evidence="1 2">
    <name type="scientific">Capnocytophaga canimorsus</name>
    <dbReference type="NCBI Taxonomy" id="28188"/>
    <lineage>
        <taxon>Bacteria</taxon>
        <taxon>Pseudomonadati</taxon>
        <taxon>Bacteroidota</taxon>
        <taxon>Flavobacteriia</taxon>
        <taxon>Flavobacteriales</taxon>
        <taxon>Flavobacteriaceae</taxon>
        <taxon>Capnocytophaga</taxon>
    </lineage>
</organism>
<dbReference type="Proteomes" id="UP000044026">
    <property type="component" value="Unassembled WGS sequence"/>
</dbReference>
<evidence type="ECO:0000313" key="2">
    <source>
        <dbReference type="Proteomes" id="UP000044026"/>
    </source>
</evidence>
<accession>A0A0B7HWB4</accession>